<feature type="domain" description="Xylose isomerase-like TIM barrel" evidence="1">
    <location>
        <begin position="20"/>
        <end position="302"/>
    </location>
</feature>
<keyword evidence="2" id="KW-0413">Isomerase</keyword>
<organism evidence="2 3">
    <name type="scientific">Streptomonospora alba</name>
    <dbReference type="NCBI Taxonomy" id="183763"/>
    <lineage>
        <taxon>Bacteria</taxon>
        <taxon>Bacillati</taxon>
        <taxon>Actinomycetota</taxon>
        <taxon>Actinomycetes</taxon>
        <taxon>Streptosporangiales</taxon>
        <taxon>Nocardiopsidaceae</taxon>
        <taxon>Streptomonospora</taxon>
    </lineage>
</organism>
<dbReference type="GO" id="GO:0016853">
    <property type="term" value="F:isomerase activity"/>
    <property type="evidence" value="ECO:0007669"/>
    <property type="project" value="UniProtKB-KW"/>
</dbReference>
<sequence length="316" mass="34691">MRLGLLTACFAGSSLDEVAEWAAGNGYASLEVAAWPAGGDHPHHAAHLDAAAFTQAEAERVRALLDRLGLTVSAVVYCANNLHADAEERDSVHRHLRHCVDTAAALGVPYVSTFVGRDVTRSVAENLRLAERVLPPLVDYAGERGVRLLAENCPMEGSHPDGYPGNLAYSPELWEWMSDLGLLLDFDPSHLPWIGIDAEDALEFALERGIVAHAQAKDVEIDTRLRTRYGVFGRTVGRTSPVDAGWWSYRVPGRGMLDWNRIVDMLHKARYNGTLAVEHEDPVWGGTAEHTEQGLRIAARTLRPLVSPESPDPGWR</sequence>
<dbReference type="InterPro" id="IPR013022">
    <property type="entry name" value="Xyl_isomerase-like_TIM-brl"/>
</dbReference>
<evidence type="ECO:0000259" key="1">
    <source>
        <dbReference type="Pfam" id="PF01261"/>
    </source>
</evidence>
<dbReference type="EMBL" id="JROO01000009">
    <property type="protein sequence ID" value="KIH99778.1"/>
    <property type="molecule type" value="Genomic_DNA"/>
</dbReference>
<evidence type="ECO:0000313" key="3">
    <source>
        <dbReference type="Proteomes" id="UP000031675"/>
    </source>
</evidence>
<gene>
    <name evidence="2" type="ORF">LP52_06165</name>
</gene>
<protein>
    <submittedName>
        <fullName evidence="2">Sugar phosphate isomerase</fullName>
    </submittedName>
</protein>
<dbReference type="AlphaFoldDB" id="A0A0C2G8N5"/>
<dbReference type="SUPFAM" id="SSF51658">
    <property type="entry name" value="Xylose isomerase-like"/>
    <property type="match status" value="1"/>
</dbReference>
<proteinExistence type="predicted"/>
<dbReference type="RefSeq" id="WP_040271432.1">
    <property type="nucleotide sequence ID" value="NZ_JROO01000009.1"/>
</dbReference>
<dbReference type="Pfam" id="PF01261">
    <property type="entry name" value="AP_endonuc_2"/>
    <property type="match status" value="1"/>
</dbReference>
<keyword evidence="3" id="KW-1185">Reference proteome</keyword>
<dbReference type="PANTHER" id="PTHR12110:SF21">
    <property type="entry name" value="XYLOSE ISOMERASE-LIKE TIM BARREL DOMAIN-CONTAINING PROTEIN"/>
    <property type="match status" value="1"/>
</dbReference>
<reference evidence="3" key="1">
    <citation type="journal article" date="2015" name="Chem. Biol.">
        <title>Structure, bioactivity, and resistance mechanism of streptomonomicin, an unusual lasso Peptide from an understudied halophilic actinomycete.</title>
        <authorList>
            <person name="Metelev M."/>
            <person name="Tietz J.I."/>
            <person name="Melby J.O."/>
            <person name="Blair P.M."/>
            <person name="Zhu L."/>
            <person name="Livnat I."/>
            <person name="Severinov K."/>
            <person name="Mitchell D.A."/>
        </authorList>
    </citation>
    <scope>NUCLEOTIDE SEQUENCE [LARGE SCALE GENOMIC DNA]</scope>
    <source>
        <strain evidence="3">YIM 90003</strain>
    </source>
</reference>
<dbReference type="InterPro" id="IPR050312">
    <property type="entry name" value="IolE/XylAMocC-like"/>
</dbReference>
<dbReference type="PANTHER" id="PTHR12110">
    <property type="entry name" value="HYDROXYPYRUVATE ISOMERASE"/>
    <property type="match status" value="1"/>
</dbReference>
<accession>A0A0C2G8N5</accession>
<comment type="caution">
    <text evidence="2">The sequence shown here is derived from an EMBL/GenBank/DDBJ whole genome shotgun (WGS) entry which is preliminary data.</text>
</comment>
<dbReference type="Proteomes" id="UP000031675">
    <property type="component" value="Unassembled WGS sequence"/>
</dbReference>
<dbReference type="STRING" id="183763.LP52_06165"/>
<evidence type="ECO:0000313" key="2">
    <source>
        <dbReference type="EMBL" id="KIH99778.1"/>
    </source>
</evidence>
<dbReference type="OrthoDB" id="9779184at2"/>
<name>A0A0C2G8N5_9ACTN</name>
<dbReference type="Gene3D" id="3.20.20.150">
    <property type="entry name" value="Divalent-metal-dependent TIM barrel enzymes"/>
    <property type="match status" value="1"/>
</dbReference>
<dbReference type="InterPro" id="IPR036237">
    <property type="entry name" value="Xyl_isomerase-like_sf"/>
</dbReference>